<dbReference type="EC" id="2.3.1.184" evidence="2"/>
<dbReference type="GO" id="GO:0009372">
    <property type="term" value="P:quorum sensing"/>
    <property type="evidence" value="ECO:0007669"/>
    <property type="project" value="UniProtKB-KW"/>
</dbReference>
<evidence type="ECO:0000256" key="4">
    <source>
        <dbReference type="ARBA" id="ARBA00022691"/>
    </source>
</evidence>
<evidence type="ECO:0000256" key="5">
    <source>
        <dbReference type="ARBA" id="ARBA00022929"/>
    </source>
</evidence>
<dbReference type="GO" id="GO:0061579">
    <property type="term" value="F:N-acyl homoserine lactone synthase activity"/>
    <property type="evidence" value="ECO:0007669"/>
    <property type="project" value="UniProtKB-EC"/>
</dbReference>
<protein>
    <recommendedName>
        <fullName evidence="2">acyl-homoserine-lactone synthase</fullName>
        <ecNumber evidence="2">2.3.1.184</ecNumber>
    </recommendedName>
</protein>
<keyword evidence="4" id="KW-0949">S-adenosyl-L-methionine</keyword>
<dbReference type="Proteomes" id="UP000093523">
    <property type="component" value="Unassembled WGS sequence"/>
</dbReference>
<keyword evidence="5" id="KW-0071">Autoinducer synthesis</keyword>
<evidence type="ECO:0000256" key="3">
    <source>
        <dbReference type="ARBA" id="ARBA00022654"/>
    </source>
</evidence>
<reference evidence="7 8" key="1">
    <citation type="submission" date="2016-06" db="EMBL/GenBank/DDBJ databases">
        <authorList>
            <person name="Kjaerup R.B."/>
            <person name="Dalgaard T.S."/>
            <person name="Juul-Madsen H.R."/>
        </authorList>
    </citation>
    <scope>NUCLEOTIDE SEQUENCE [LARGE SCALE GENOMIC DNA]</scope>
    <source>
        <strain evidence="7 8">1S159</strain>
    </source>
</reference>
<dbReference type="EMBL" id="MAJU01000008">
    <property type="protein sequence ID" value="OCH22113.1"/>
    <property type="molecule type" value="Genomic_DNA"/>
</dbReference>
<accession>A0A1B9P170</accession>
<comment type="caution">
    <text evidence="7">The sequence shown here is derived from an EMBL/GenBank/DDBJ whole genome shotgun (WGS) entry which is preliminary data.</text>
</comment>
<evidence type="ECO:0000256" key="2">
    <source>
        <dbReference type="ARBA" id="ARBA00012340"/>
    </source>
</evidence>
<dbReference type="InterPro" id="IPR035304">
    <property type="entry name" value="AHL_synthase"/>
</dbReference>
<comment type="similarity">
    <text evidence="1">Belongs to the LuxM / VanM family.</text>
</comment>
<dbReference type="RefSeq" id="WP_017020613.1">
    <property type="nucleotide sequence ID" value="NZ_CAWMPN010000008.1"/>
</dbReference>
<proteinExistence type="inferred from homology"/>
<dbReference type="Pfam" id="PF17327">
    <property type="entry name" value="AHL_synthase"/>
    <property type="match status" value="1"/>
</dbReference>
<sequence length="396" mass="45961">MKESKKNLQHEFIKELHEYCHRTQNYNLLQHLISTREATILSRLHHTDIGNLGHNFNTLQATEIIGKQPCASLPESYFIIEQLAMKIFGCLLICRTEYEIFKIIHHSTHSLHKKSVSTNQSSHKNTINENYHYELVSDIALEQRYFQTEYSDAPLLLSDAIVLINIVTFIKEHKWYEMLNHLALSSQGEHFILYQYEDHTHAPMLISSALIESYKKKDDWLFFDDFFQSNKWVSENSFNTISSYFPKLDSLLTSTQKHLSLVSVSELENAMFHSIEDKTSICGVIRFTISGQTSKINYHMYLAQKGLANALYDTGRDMIFSIIEQPAMVLFYQAMNSVNNSKPPFLFTSSQDINHTGLVTYKGICLTNNASHAFDQCNFKSYNVNIIRKRKELNKR</sequence>
<evidence type="ECO:0000313" key="7">
    <source>
        <dbReference type="EMBL" id="OCH22113.1"/>
    </source>
</evidence>
<dbReference type="STRING" id="688.A6E04_09690"/>
<evidence type="ECO:0000256" key="1">
    <source>
        <dbReference type="ARBA" id="ARBA00009683"/>
    </source>
</evidence>
<organism evidence="7 8">
    <name type="scientific">Aliivibrio logei</name>
    <name type="common">Vibrio logei</name>
    <dbReference type="NCBI Taxonomy" id="688"/>
    <lineage>
        <taxon>Bacteria</taxon>
        <taxon>Pseudomonadati</taxon>
        <taxon>Pseudomonadota</taxon>
        <taxon>Gammaproteobacteria</taxon>
        <taxon>Vibrionales</taxon>
        <taxon>Vibrionaceae</taxon>
        <taxon>Aliivibrio</taxon>
    </lineage>
</organism>
<dbReference type="OrthoDB" id="5826416at2"/>
<gene>
    <name evidence="7" type="ORF">A6E04_09690</name>
</gene>
<evidence type="ECO:0000313" key="8">
    <source>
        <dbReference type="Proteomes" id="UP000093523"/>
    </source>
</evidence>
<keyword evidence="3" id="KW-0673">Quorum sensing</keyword>
<dbReference type="AlphaFoldDB" id="A0A1B9P170"/>
<name>A0A1B9P170_ALILO</name>
<comment type="catalytic activity">
    <reaction evidence="6">
        <text>a fatty acyl-[ACP] + S-adenosyl-L-methionine = an N-acyl-L-homoserine lactone + S-methyl-5'-thioadenosine + holo-[ACP] + H(+)</text>
        <dbReference type="Rhea" id="RHEA:10096"/>
        <dbReference type="Rhea" id="RHEA-COMP:9685"/>
        <dbReference type="Rhea" id="RHEA-COMP:14125"/>
        <dbReference type="ChEBI" id="CHEBI:15378"/>
        <dbReference type="ChEBI" id="CHEBI:17509"/>
        <dbReference type="ChEBI" id="CHEBI:55474"/>
        <dbReference type="ChEBI" id="CHEBI:59789"/>
        <dbReference type="ChEBI" id="CHEBI:64479"/>
        <dbReference type="ChEBI" id="CHEBI:138651"/>
        <dbReference type="EC" id="2.3.1.184"/>
    </reaction>
</comment>
<evidence type="ECO:0000256" key="6">
    <source>
        <dbReference type="ARBA" id="ARBA00048576"/>
    </source>
</evidence>